<proteinExistence type="predicted"/>
<feature type="signal peptide" evidence="1">
    <location>
        <begin position="1"/>
        <end position="27"/>
    </location>
</feature>
<organism evidence="2 3">
    <name type="scientific">Streptomyces bathyalis</name>
    <dbReference type="NCBI Taxonomy" id="2710756"/>
    <lineage>
        <taxon>Bacteria</taxon>
        <taxon>Bacillati</taxon>
        <taxon>Actinomycetota</taxon>
        <taxon>Actinomycetes</taxon>
        <taxon>Kitasatosporales</taxon>
        <taxon>Streptomycetaceae</taxon>
        <taxon>Streptomyces</taxon>
    </lineage>
</organism>
<keyword evidence="1" id="KW-0732">Signal</keyword>
<accession>A0A7T1WSR0</accession>
<feature type="chain" id="PRO_5032392412" description="Secreted protein" evidence="1">
    <location>
        <begin position="28"/>
        <end position="102"/>
    </location>
</feature>
<dbReference type="KEGG" id="sbat:G4Z16_14590"/>
<evidence type="ECO:0008006" key="4">
    <source>
        <dbReference type="Google" id="ProtNLM"/>
    </source>
</evidence>
<dbReference type="AlphaFoldDB" id="A0A7T1WSR0"/>
<dbReference type="Proteomes" id="UP000595046">
    <property type="component" value="Chromosome"/>
</dbReference>
<sequence length="102" mass="9713">MRKLREAAVLAVVAGGVSMLGAGVASAGDFGGPPPQIPNITCTQSNGDTEGDTDLPALAALTGGGGNADSRNLQNNCGAFIIGNDQTSGAATGGDANGLVGG</sequence>
<protein>
    <recommendedName>
        <fullName evidence="4">Secreted protein</fullName>
    </recommendedName>
</protein>
<dbReference type="EMBL" id="CP048882">
    <property type="protein sequence ID" value="QPP07407.1"/>
    <property type="molecule type" value="Genomic_DNA"/>
</dbReference>
<dbReference type="RefSeq" id="WP_197351196.1">
    <property type="nucleotide sequence ID" value="NZ_CP048882.1"/>
</dbReference>
<evidence type="ECO:0000313" key="3">
    <source>
        <dbReference type="Proteomes" id="UP000595046"/>
    </source>
</evidence>
<evidence type="ECO:0000256" key="1">
    <source>
        <dbReference type="SAM" id="SignalP"/>
    </source>
</evidence>
<gene>
    <name evidence="2" type="ORF">G4Z16_14590</name>
</gene>
<reference evidence="3" key="1">
    <citation type="submission" date="2020-02" db="EMBL/GenBank/DDBJ databases">
        <title>Streptomyces sp. ASO4wet.</title>
        <authorList>
            <person name="Risdian C."/>
            <person name="Landwehr W."/>
            <person name="Schupp P."/>
            <person name="Wink J."/>
        </authorList>
    </citation>
    <scope>NUCLEOTIDE SEQUENCE [LARGE SCALE GENOMIC DNA]</scope>
    <source>
        <strain evidence="3">ASO4wet</strain>
    </source>
</reference>
<evidence type="ECO:0000313" key="2">
    <source>
        <dbReference type="EMBL" id="QPP07407.1"/>
    </source>
</evidence>
<keyword evidence="3" id="KW-1185">Reference proteome</keyword>
<name>A0A7T1WSR0_9ACTN</name>